<evidence type="ECO:0000313" key="4">
    <source>
        <dbReference type="Proteomes" id="UP001501480"/>
    </source>
</evidence>
<keyword evidence="2" id="KW-0812">Transmembrane</keyword>
<keyword evidence="2" id="KW-1133">Transmembrane helix</keyword>
<protein>
    <submittedName>
        <fullName evidence="3">Cytokinetic ring protein SteA</fullName>
    </submittedName>
</protein>
<dbReference type="NCBIfam" id="NF040608">
    <property type="entry name" value="division_SteA"/>
    <property type="match status" value="1"/>
</dbReference>
<dbReference type="EMBL" id="BAAAPY010000001">
    <property type="protein sequence ID" value="GAA2069628.1"/>
    <property type="molecule type" value="Genomic_DNA"/>
</dbReference>
<evidence type="ECO:0000256" key="1">
    <source>
        <dbReference type="SAM" id="MobiDB-lite"/>
    </source>
</evidence>
<evidence type="ECO:0000313" key="3">
    <source>
        <dbReference type="EMBL" id="GAA2069628.1"/>
    </source>
</evidence>
<dbReference type="InterPro" id="IPR047795">
    <property type="entry name" value="Put_SteA-like"/>
</dbReference>
<gene>
    <name evidence="3" type="primary">steA</name>
    <name evidence="3" type="ORF">GCM10009821_02760</name>
</gene>
<keyword evidence="2" id="KW-0472">Membrane</keyword>
<evidence type="ECO:0000256" key="2">
    <source>
        <dbReference type="SAM" id="Phobius"/>
    </source>
</evidence>
<reference evidence="3 4" key="1">
    <citation type="journal article" date="2019" name="Int. J. Syst. Evol. Microbiol.">
        <title>The Global Catalogue of Microorganisms (GCM) 10K type strain sequencing project: providing services to taxonomists for standard genome sequencing and annotation.</title>
        <authorList>
            <consortium name="The Broad Institute Genomics Platform"/>
            <consortium name="The Broad Institute Genome Sequencing Center for Infectious Disease"/>
            <person name="Wu L."/>
            <person name="Ma J."/>
        </authorList>
    </citation>
    <scope>NUCLEOTIDE SEQUENCE [LARGE SCALE GENOMIC DNA]</scope>
    <source>
        <strain evidence="3 4">JCM 15749</strain>
    </source>
</reference>
<dbReference type="Proteomes" id="UP001501480">
    <property type="component" value="Unassembled WGS sequence"/>
</dbReference>
<name>A0ABN2VQR2_9ACTN</name>
<feature type="region of interest" description="Disordered" evidence="1">
    <location>
        <begin position="1"/>
        <end position="41"/>
    </location>
</feature>
<accession>A0ABN2VQR2</accession>
<sequence>MRDTMAAMSRRKSRRESTVPSSDGSTPPETPPTEPDEPAVEGVAKFARPGDNAARSLKPGDIAVVDLTDIDRAQAEALVARQVRAVVNAGSSSTGAYPNLGPSVLAEAGVLLVDRVGQRVFADLRSGDRISIRGGAVLKGDKVVVRGQAMDDAAVSASLGAAEQGLATQLGSLTANAADHLERERAMLLEGARVPRLAKRLRGRPVVVVSTTYDWQDDLASLKRFLRERDPVVIAVGEAADELLSRKIRPHVVLGPVDTLSDRALRSGADVIATSGAGQPVGHERFEKAEVDVHTFVAAGQPSDLAIVVAEENDAPVIVQVGQPKDLVQFLERGAAEVASSFVTRLRASRRLVDAAAVAQLSARSVSAWPILLLLVVSVAAVAVALASTPVGQEWFASLTEALPDLRTRLEGLLP</sequence>
<proteinExistence type="predicted"/>
<feature type="transmembrane region" description="Helical" evidence="2">
    <location>
        <begin position="368"/>
        <end position="387"/>
    </location>
</feature>
<organism evidence="3 4">
    <name type="scientific">Aeromicrobium halocynthiae</name>
    <dbReference type="NCBI Taxonomy" id="560557"/>
    <lineage>
        <taxon>Bacteria</taxon>
        <taxon>Bacillati</taxon>
        <taxon>Actinomycetota</taxon>
        <taxon>Actinomycetes</taxon>
        <taxon>Propionibacteriales</taxon>
        <taxon>Nocardioidaceae</taxon>
        <taxon>Aeromicrobium</taxon>
    </lineage>
</organism>
<comment type="caution">
    <text evidence="3">The sequence shown here is derived from an EMBL/GenBank/DDBJ whole genome shotgun (WGS) entry which is preliminary data.</text>
</comment>
<keyword evidence="4" id="KW-1185">Reference proteome</keyword>